<dbReference type="GO" id="GO:0016787">
    <property type="term" value="F:hydrolase activity"/>
    <property type="evidence" value="ECO:0007669"/>
    <property type="project" value="UniProtKB-KW"/>
</dbReference>
<dbReference type="Gene3D" id="2.40.100.10">
    <property type="entry name" value="Cyclophilin-like"/>
    <property type="match status" value="1"/>
</dbReference>
<dbReference type="EMBL" id="FUZF01000017">
    <property type="protein sequence ID" value="SKB97196.1"/>
    <property type="molecule type" value="Genomic_DNA"/>
</dbReference>
<dbReference type="AlphaFoldDB" id="A0A1T5FM72"/>
<evidence type="ECO:0000313" key="6">
    <source>
        <dbReference type="EMBL" id="SKB97196.1"/>
    </source>
</evidence>
<dbReference type="Proteomes" id="UP000190150">
    <property type="component" value="Unassembled WGS sequence"/>
</dbReference>
<gene>
    <name evidence="6" type="ORF">SAMN05660841_03368</name>
</gene>
<evidence type="ECO:0000313" key="7">
    <source>
        <dbReference type="Proteomes" id="UP000190150"/>
    </source>
</evidence>
<keyword evidence="7" id="KW-1185">Reference proteome</keyword>
<feature type="coiled-coil region" evidence="4">
    <location>
        <begin position="292"/>
        <end position="319"/>
    </location>
</feature>
<name>A0A1T5FM72_9SPHI</name>
<dbReference type="InterPro" id="IPR003778">
    <property type="entry name" value="CT_A_B"/>
</dbReference>
<keyword evidence="3" id="KW-0067">ATP-binding</keyword>
<dbReference type="PANTHER" id="PTHR43309:SF5">
    <property type="entry name" value="5-OXOPROLINASE SUBUNIT C"/>
    <property type="match status" value="1"/>
</dbReference>
<feature type="domain" description="Carboxyltransferase" evidence="5">
    <location>
        <begin position="24"/>
        <end position="305"/>
    </location>
</feature>
<evidence type="ECO:0000256" key="4">
    <source>
        <dbReference type="SAM" id="Coils"/>
    </source>
</evidence>
<dbReference type="InterPro" id="IPR029000">
    <property type="entry name" value="Cyclophilin-like_dom_sf"/>
</dbReference>
<evidence type="ECO:0000256" key="2">
    <source>
        <dbReference type="ARBA" id="ARBA00022801"/>
    </source>
</evidence>
<evidence type="ECO:0000259" key="5">
    <source>
        <dbReference type="SMART" id="SM00797"/>
    </source>
</evidence>
<dbReference type="Pfam" id="PF02626">
    <property type="entry name" value="CT_A_B"/>
    <property type="match status" value="1"/>
</dbReference>
<reference evidence="7" key="1">
    <citation type="submission" date="2017-02" db="EMBL/GenBank/DDBJ databases">
        <authorList>
            <person name="Varghese N."/>
            <person name="Submissions S."/>
        </authorList>
    </citation>
    <scope>NUCLEOTIDE SEQUENCE [LARGE SCALE GENOMIC DNA]</scope>
    <source>
        <strain evidence="7">DSM 24091</strain>
    </source>
</reference>
<dbReference type="STRING" id="1513896.SAMN05660841_03368"/>
<dbReference type="GO" id="GO:0005524">
    <property type="term" value="F:ATP binding"/>
    <property type="evidence" value="ECO:0007669"/>
    <property type="project" value="UniProtKB-KW"/>
</dbReference>
<protein>
    <submittedName>
        <fullName evidence="6">Antagonist of KipI</fullName>
    </submittedName>
</protein>
<sequence length="319" mass="35103">MGIRVVKAGLLTSIQDFGRFGFQRYGMAVCGAMDTLALQLGNILLGNREGEAGMECTSLGPTLYFERGQLICITGADLSPTVEGVPVAMWKPIFIPEGGVLSFGKPKSGCRSYICFYRGLQVPEVLGSKSTYIKGRIGGWKGRALKKQDQIGFCSPYVGRQSEVRWSMDLSLYTDLSNRTIRVMAGPQFERFDHSALLDFLSNPFTISQASDRMGYRLESSPLHIKDQEELLSSAVTFGTIQVPPQGNAIVLMADHPTTGGYPVIGQVAAIDRPLLAQMAPLDQIEFDLITLAEAYELLADQNKRLNQLKRAIAFKYDQ</sequence>
<evidence type="ECO:0000256" key="1">
    <source>
        <dbReference type="ARBA" id="ARBA00022741"/>
    </source>
</evidence>
<accession>A0A1T5FM72</accession>
<evidence type="ECO:0000256" key="3">
    <source>
        <dbReference type="ARBA" id="ARBA00022840"/>
    </source>
</evidence>
<keyword evidence="4" id="KW-0175">Coiled coil</keyword>
<dbReference type="InterPro" id="IPR052708">
    <property type="entry name" value="PxpC"/>
</dbReference>
<dbReference type="NCBIfam" id="TIGR00724">
    <property type="entry name" value="urea_amlyse_rel"/>
    <property type="match status" value="1"/>
</dbReference>
<dbReference type="PANTHER" id="PTHR43309">
    <property type="entry name" value="5-OXOPROLINASE SUBUNIT C"/>
    <property type="match status" value="1"/>
</dbReference>
<dbReference type="SUPFAM" id="SSF50891">
    <property type="entry name" value="Cyclophilin-like"/>
    <property type="match status" value="1"/>
</dbReference>
<organism evidence="6 7">
    <name type="scientific">Sphingobacterium nematocida</name>
    <dbReference type="NCBI Taxonomy" id="1513896"/>
    <lineage>
        <taxon>Bacteria</taxon>
        <taxon>Pseudomonadati</taxon>
        <taxon>Bacteroidota</taxon>
        <taxon>Sphingobacteriia</taxon>
        <taxon>Sphingobacteriales</taxon>
        <taxon>Sphingobacteriaceae</taxon>
        <taxon>Sphingobacterium</taxon>
    </lineage>
</organism>
<dbReference type="RefSeq" id="WP_079644824.1">
    <property type="nucleotide sequence ID" value="NZ_FUZF01000017.1"/>
</dbReference>
<dbReference type="SMART" id="SM00797">
    <property type="entry name" value="AHS2"/>
    <property type="match status" value="1"/>
</dbReference>
<keyword evidence="1" id="KW-0547">Nucleotide-binding</keyword>
<proteinExistence type="predicted"/>
<keyword evidence="2" id="KW-0378">Hydrolase</keyword>
<dbReference type="OrthoDB" id="9782422at2"/>